<dbReference type="InterPro" id="IPR021272">
    <property type="entry name" value="DUF2851"/>
</dbReference>
<gene>
    <name evidence="1" type="ORF">SAMN04488513_105224</name>
</gene>
<dbReference type="AlphaFoldDB" id="A0A1M6JZX0"/>
<dbReference type="OrthoDB" id="1005072at2"/>
<evidence type="ECO:0008006" key="3">
    <source>
        <dbReference type="Google" id="ProtNLM"/>
    </source>
</evidence>
<proteinExistence type="predicted"/>
<evidence type="ECO:0000313" key="2">
    <source>
        <dbReference type="Proteomes" id="UP000184543"/>
    </source>
</evidence>
<evidence type="ECO:0000313" key="1">
    <source>
        <dbReference type="EMBL" id="SHJ52218.1"/>
    </source>
</evidence>
<dbReference type="EMBL" id="FQYU01000005">
    <property type="protein sequence ID" value="SHJ52218.1"/>
    <property type="molecule type" value="Genomic_DNA"/>
</dbReference>
<reference evidence="2" key="1">
    <citation type="submission" date="2016-11" db="EMBL/GenBank/DDBJ databases">
        <authorList>
            <person name="Varghese N."/>
            <person name="Submissions S."/>
        </authorList>
    </citation>
    <scope>NUCLEOTIDE SEQUENCE [LARGE SCALE GENOMIC DNA]</scope>
    <source>
        <strain evidence="2">DSM 19858</strain>
    </source>
</reference>
<dbReference type="Proteomes" id="UP000184543">
    <property type="component" value="Unassembled WGS sequence"/>
</dbReference>
<accession>A0A1M6JZX0</accession>
<sequence length="424" mass="48487">MREDLLHFIWKYKKLSIGELFSTDGEPIELLDVGTHNHLAGPDFFNAKVSIGGQLWAGNVEIHLRSSDWYAHGHEKDPNYNNVILHVVWEHDTEVFRSDNSPLPSLELKNYISERVLTNYRALFDKRDVSFVNCERNLAQVDSFVMGAWLERLYFERLERKSNGVAALLAASNNDWEEVLFKLLLRSFGSKINADAFKGLGEALEFKVVRKLRPDLMKLESVLLGMAHLLSDETVHDGYYIGLKQEFEYQKSKFGLENEAVRRPSFFKLRPANFPTLRLSQLANLYHAHETLFAKVVGSSHVNELYRLFDVGASPYWQNHFSFGKPSKNSAKRLTKKFIDLLILNTVLPLKFCHARKIGMAVHEEILGIIAGLAAEENSIISNFKKQGVSVKNGMESQSLLQLYDYYCTKNKCLQCRIGASLLH</sequence>
<protein>
    <recommendedName>
        <fullName evidence="3">DUF2851 domain-containing protein</fullName>
    </recommendedName>
</protein>
<keyword evidence="2" id="KW-1185">Reference proteome</keyword>
<organism evidence="1 2">
    <name type="scientific">Pseudozobellia thermophila</name>
    <dbReference type="NCBI Taxonomy" id="192903"/>
    <lineage>
        <taxon>Bacteria</taxon>
        <taxon>Pseudomonadati</taxon>
        <taxon>Bacteroidota</taxon>
        <taxon>Flavobacteriia</taxon>
        <taxon>Flavobacteriales</taxon>
        <taxon>Flavobacteriaceae</taxon>
        <taxon>Pseudozobellia</taxon>
    </lineage>
</organism>
<dbReference type="Pfam" id="PF11013">
    <property type="entry name" value="DUF2851"/>
    <property type="match status" value="1"/>
</dbReference>
<name>A0A1M6JZX0_9FLAO</name>
<dbReference type="RefSeq" id="WP_072994506.1">
    <property type="nucleotide sequence ID" value="NZ_FQYU01000005.1"/>
</dbReference>
<dbReference type="STRING" id="192903.SAMN04488513_105224"/>